<evidence type="ECO:0000313" key="1">
    <source>
        <dbReference type="EMBL" id="MEQ2229212.1"/>
    </source>
</evidence>
<dbReference type="EMBL" id="JAHRIQ010024695">
    <property type="protein sequence ID" value="MEQ2229212.1"/>
    <property type="molecule type" value="Genomic_DNA"/>
</dbReference>
<organism evidence="1 2">
    <name type="scientific">Ilyodon furcidens</name>
    <name type="common">goldbreast splitfin</name>
    <dbReference type="NCBI Taxonomy" id="33524"/>
    <lineage>
        <taxon>Eukaryota</taxon>
        <taxon>Metazoa</taxon>
        <taxon>Chordata</taxon>
        <taxon>Craniata</taxon>
        <taxon>Vertebrata</taxon>
        <taxon>Euteleostomi</taxon>
        <taxon>Actinopterygii</taxon>
        <taxon>Neopterygii</taxon>
        <taxon>Teleostei</taxon>
        <taxon>Neoteleostei</taxon>
        <taxon>Acanthomorphata</taxon>
        <taxon>Ovalentaria</taxon>
        <taxon>Atherinomorphae</taxon>
        <taxon>Cyprinodontiformes</taxon>
        <taxon>Goodeidae</taxon>
        <taxon>Ilyodon</taxon>
    </lineage>
</organism>
<name>A0ABV0TAB8_9TELE</name>
<accession>A0ABV0TAB8</accession>
<keyword evidence="2" id="KW-1185">Reference proteome</keyword>
<reference evidence="1 2" key="1">
    <citation type="submission" date="2021-06" db="EMBL/GenBank/DDBJ databases">
        <authorList>
            <person name="Palmer J.M."/>
        </authorList>
    </citation>
    <scope>NUCLEOTIDE SEQUENCE [LARGE SCALE GENOMIC DNA]</scope>
    <source>
        <strain evidence="2">if_2019</strain>
        <tissue evidence="1">Muscle</tissue>
    </source>
</reference>
<dbReference type="Proteomes" id="UP001482620">
    <property type="component" value="Unassembled WGS sequence"/>
</dbReference>
<gene>
    <name evidence="1" type="ORF">ILYODFUR_016631</name>
</gene>
<comment type="caution">
    <text evidence="1">The sequence shown here is derived from an EMBL/GenBank/DDBJ whole genome shotgun (WGS) entry which is preliminary data.</text>
</comment>
<sequence>MAQSSTLKRVGPIELCHILSWYSHKLQCVLSGFFYRPTEISELLLTGRKGIHGGMHLHSALYLADAHFLYDSTTFAHLEPEGQSWLQCWSHLTTLSQNMAENAGHTFLNFTCGKFDT</sequence>
<protein>
    <submittedName>
        <fullName evidence="1">Uncharacterized protein</fullName>
    </submittedName>
</protein>
<evidence type="ECO:0000313" key="2">
    <source>
        <dbReference type="Proteomes" id="UP001482620"/>
    </source>
</evidence>
<proteinExistence type="predicted"/>